<proteinExistence type="predicted"/>
<dbReference type="AlphaFoldDB" id="A0AAN6VTL0"/>
<evidence type="ECO:0000313" key="2">
    <source>
        <dbReference type="Proteomes" id="UP001302745"/>
    </source>
</evidence>
<gene>
    <name evidence="1" type="ORF">C8A00DRAFT_11782</name>
</gene>
<comment type="caution">
    <text evidence="1">The sequence shown here is derived from an EMBL/GenBank/DDBJ whole genome shotgun (WGS) entry which is preliminary data.</text>
</comment>
<evidence type="ECO:0000313" key="1">
    <source>
        <dbReference type="EMBL" id="KAK4157409.1"/>
    </source>
</evidence>
<name>A0AAN6VTL0_9PEZI</name>
<protein>
    <recommendedName>
        <fullName evidence="3">F-box domain-containing protein</fullName>
    </recommendedName>
</protein>
<evidence type="ECO:0008006" key="3">
    <source>
        <dbReference type="Google" id="ProtNLM"/>
    </source>
</evidence>
<dbReference type="Proteomes" id="UP001302745">
    <property type="component" value="Unassembled WGS sequence"/>
</dbReference>
<reference evidence="1" key="1">
    <citation type="journal article" date="2023" name="Mol. Phylogenet. Evol.">
        <title>Genome-scale phylogeny and comparative genomics of the fungal order Sordariales.</title>
        <authorList>
            <person name="Hensen N."/>
            <person name="Bonometti L."/>
            <person name="Westerberg I."/>
            <person name="Brannstrom I.O."/>
            <person name="Guillou S."/>
            <person name="Cros-Aarteil S."/>
            <person name="Calhoun S."/>
            <person name="Haridas S."/>
            <person name="Kuo A."/>
            <person name="Mondo S."/>
            <person name="Pangilinan J."/>
            <person name="Riley R."/>
            <person name="LaButti K."/>
            <person name="Andreopoulos B."/>
            <person name="Lipzen A."/>
            <person name="Chen C."/>
            <person name="Yan M."/>
            <person name="Daum C."/>
            <person name="Ng V."/>
            <person name="Clum A."/>
            <person name="Steindorff A."/>
            <person name="Ohm R.A."/>
            <person name="Martin F."/>
            <person name="Silar P."/>
            <person name="Natvig D.O."/>
            <person name="Lalanne C."/>
            <person name="Gautier V."/>
            <person name="Ament-Velasquez S.L."/>
            <person name="Kruys A."/>
            <person name="Hutchinson M.I."/>
            <person name="Powell A.J."/>
            <person name="Barry K."/>
            <person name="Miller A.N."/>
            <person name="Grigoriev I.V."/>
            <person name="Debuchy R."/>
            <person name="Gladieux P."/>
            <person name="Hiltunen Thoren M."/>
            <person name="Johannesson H."/>
        </authorList>
    </citation>
    <scope>NUCLEOTIDE SEQUENCE</scope>
    <source>
        <strain evidence="1">CBS 538.74</strain>
    </source>
</reference>
<sequence>MQSVEEDSVSSVSRGHILLLPDELLADIISTATAWPDDIDGLKFHTLYANRWAVPPVCRRFHRLAMPNLYSQLVLTLGHRINHVDRIELDHTAGAERYHNLPGGKRVWLLHRTMEENPSLRGLCKDVIFDLDIAHWDDHGFLDWGSDFATWFANTKSLRFHDGFGREPGSAAQPGSAALTFLRLASANMPHLKRLAFTARTLGLDAITLFSPDLQRLILGFAELRELHLAGLTKHGVAFSGEQVITGNTYYQQHTIQWGKGRFTEISTRNYYNDPEILPLLLSWPARLEKFTYLGRCGTGWSDLNLRRVWSCLVPHLLSLQSIRITHNMTRFSPMADSLTGVDFTFFESLTFLSLSYWATGSSNTGGKESSLLAPRLEVFEWTFQTQSQRQLFLNRFHQAEEDFLRRLAVAAGEKKIPLREIAVVFSPVPAMEINEGVCHGITETTVEYPWDRMDRLADEIRCLGIELTYNTPSVSREDCEAAGVEARKDARFGRSL</sequence>
<accession>A0AAN6VTL0</accession>
<keyword evidence="2" id="KW-1185">Reference proteome</keyword>
<reference evidence="1" key="2">
    <citation type="submission" date="2023-05" db="EMBL/GenBank/DDBJ databases">
        <authorList>
            <consortium name="Lawrence Berkeley National Laboratory"/>
            <person name="Steindorff A."/>
            <person name="Hensen N."/>
            <person name="Bonometti L."/>
            <person name="Westerberg I."/>
            <person name="Brannstrom I.O."/>
            <person name="Guillou S."/>
            <person name="Cros-Aarteil S."/>
            <person name="Calhoun S."/>
            <person name="Haridas S."/>
            <person name="Kuo A."/>
            <person name="Mondo S."/>
            <person name="Pangilinan J."/>
            <person name="Riley R."/>
            <person name="Labutti K."/>
            <person name="Andreopoulos B."/>
            <person name="Lipzen A."/>
            <person name="Chen C."/>
            <person name="Yanf M."/>
            <person name="Daum C."/>
            <person name="Ng V."/>
            <person name="Clum A."/>
            <person name="Ohm R."/>
            <person name="Martin F."/>
            <person name="Silar P."/>
            <person name="Natvig D."/>
            <person name="Lalanne C."/>
            <person name="Gautier V."/>
            <person name="Ament-Velasquez S.L."/>
            <person name="Kruys A."/>
            <person name="Hutchinson M.I."/>
            <person name="Powell A.J."/>
            <person name="Barry K."/>
            <person name="Miller A.N."/>
            <person name="Grigoriev I.V."/>
            <person name="Debuchy R."/>
            <person name="Gladieux P."/>
            <person name="Thoren M.H."/>
            <person name="Johannesson H."/>
        </authorList>
    </citation>
    <scope>NUCLEOTIDE SEQUENCE</scope>
    <source>
        <strain evidence="1">CBS 538.74</strain>
    </source>
</reference>
<dbReference type="EMBL" id="MU856851">
    <property type="protein sequence ID" value="KAK4157409.1"/>
    <property type="molecule type" value="Genomic_DNA"/>
</dbReference>
<organism evidence="1 2">
    <name type="scientific">Chaetomidium leptoderma</name>
    <dbReference type="NCBI Taxonomy" id="669021"/>
    <lineage>
        <taxon>Eukaryota</taxon>
        <taxon>Fungi</taxon>
        <taxon>Dikarya</taxon>
        <taxon>Ascomycota</taxon>
        <taxon>Pezizomycotina</taxon>
        <taxon>Sordariomycetes</taxon>
        <taxon>Sordariomycetidae</taxon>
        <taxon>Sordariales</taxon>
        <taxon>Chaetomiaceae</taxon>
        <taxon>Chaetomidium</taxon>
    </lineage>
</organism>